<protein>
    <submittedName>
        <fullName evidence="2">Transcriptional regulator</fullName>
    </submittedName>
</protein>
<dbReference type="KEGG" id="xak:KIMC2_16750"/>
<accession>A0AAU9DPW6</accession>
<evidence type="ECO:0000259" key="1">
    <source>
        <dbReference type="Pfam" id="PF13338"/>
    </source>
</evidence>
<dbReference type="EMBL" id="AP026801">
    <property type="protein sequence ID" value="BDR57113.1"/>
    <property type="molecule type" value="Genomic_DNA"/>
</dbReference>
<evidence type="ECO:0000313" key="3">
    <source>
        <dbReference type="Proteomes" id="UP001321804"/>
    </source>
</evidence>
<name>A0AAU9DPW6_9LACO</name>
<dbReference type="AlphaFoldDB" id="A0AAU9DPW6"/>
<sequence>MKQSDKVLEFLRNNGGQITYEQAKNIGVSTITLSRMNKLNQIEKLMPGVYIDPIELGDDFAALQYRFSKGVYFRDNALFLYGMIDRTPSRYEMNFPLSYSYSQKLNVPLKIFRQRNDLYQLGITKIQSPGGHWVNTYSVERTLCDILRIRSDPETIKQAMNSYVQMEGRDLRSLLDFAEIFNVKDEIMNYMSVLL</sequence>
<feature type="domain" description="AbiEi antitoxin N-terminal" evidence="1">
    <location>
        <begin position="5"/>
        <end position="50"/>
    </location>
</feature>
<organism evidence="2 3">
    <name type="scientific">Xylocopilactobacillus apis</name>
    <dbReference type="NCBI Taxonomy" id="2932183"/>
    <lineage>
        <taxon>Bacteria</taxon>
        <taxon>Bacillati</taxon>
        <taxon>Bacillota</taxon>
        <taxon>Bacilli</taxon>
        <taxon>Lactobacillales</taxon>
        <taxon>Lactobacillaceae</taxon>
        <taxon>Xylocopilactobacillus</taxon>
    </lineage>
</organism>
<reference evidence="2 3" key="1">
    <citation type="journal article" date="2023" name="Microbiol. Spectr.">
        <title>Symbiosis of Carpenter Bees with Uncharacterized Lactic Acid Bacteria Showing NAD Auxotrophy.</title>
        <authorList>
            <person name="Kawasaki S."/>
            <person name="Ozawa K."/>
            <person name="Mori T."/>
            <person name="Yamamoto A."/>
            <person name="Ito M."/>
            <person name="Ohkuma M."/>
            <person name="Sakamoto M."/>
            <person name="Matsutani M."/>
        </authorList>
    </citation>
    <scope>NUCLEOTIDE SEQUENCE [LARGE SCALE GENOMIC DNA]</scope>
    <source>
        <strain evidence="2 3">KimC2</strain>
    </source>
</reference>
<evidence type="ECO:0000313" key="2">
    <source>
        <dbReference type="EMBL" id="BDR57113.1"/>
    </source>
</evidence>
<gene>
    <name evidence="2" type="ORF">KIMC2_16750</name>
</gene>
<proteinExistence type="predicted"/>
<keyword evidence="3" id="KW-1185">Reference proteome</keyword>
<dbReference type="Pfam" id="PF13338">
    <property type="entry name" value="AbiEi_4"/>
    <property type="match status" value="1"/>
</dbReference>
<dbReference type="Proteomes" id="UP001321804">
    <property type="component" value="Chromosome"/>
</dbReference>
<dbReference type="InterPro" id="IPR025159">
    <property type="entry name" value="AbiEi_N"/>
</dbReference>